<feature type="region of interest" description="Disordered" evidence="1">
    <location>
        <begin position="46"/>
        <end position="85"/>
    </location>
</feature>
<sequence length="85" mass="9427">MLDTIGPYVATLLPTAGVAFLFYWIIRYMLEADRRERKAIAAWRKEHEIADGERPAGQQEDASRTAPAAAVEDMSSEEKGGRSDA</sequence>
<evidence type="ECO:0000313" key="4">
    <source>
        <dbReference type="Proteomes" id="UP000315628"/>
    </source>
</evidence>
<name>A0A560WDD7_9MICO</name>
<gene>
    <name evidence="3" type="ORF">FB557_1187</name>
</gene>
<keyword evidence="2" id="KW-1133">Transmembrane helix</keyword>
<feature type="compositionally biased region" description="Basic and acidic residues" evidence="1">
    <location>
        <begin position="76"/>
        <end position="85"/>
    </location>
</feature>
<evidence type="ECO:0000256" key="1">
    <source>
        <dbReference type="SAM" id="MobiDB-lite"/>
    </source>
</evidence>
<keyword evidence="2" id="KW-0812">Transmembrane</keyword>
<keyword evidence="2" id="KW-0472">Membrane</keyword>
<dbReference type="AlphaFoldDB" id="A0A560WDD7"/>
<feature type="transmembrane region" description="Helical" evidence="2">
    <location>
        <begin position="6"/>
        <end position="26"/>
    </location>
</feature>
<proteinExistence type="predicted"/>
<organism evidence="3 4">
    <name type="scientific">Marihabitans asiaticum</name>
    <dbReference type="NCBI Taxonomy" id="415218"/>
    <lineage>
        <taxon>Bacteria</taxon>
        <taxon>Bacillati</taxon>
        <taxon>Actinomycetota</taxon>
        <taxon>Actinomycetes</taxon>
        <taxon>Micrococcales</taxon>
        <taxon>Intrasporangiaceae</taxon>
        <taxon>Marihabitans</taxon>
    </lineage>
</organism>
<dbReference type="EMBL" id="VIUW01000002">
    <property type="protein sequence ID" value="TWD15667.1"/>
    <property type="molecule type" value="Genomic_DNA"/>
</dbReference>
<keyword evidence="4" id="KW-1185">Reference proteome</keyword>
<protein>
    <submittedName>
        <fullName evidence="3">Uncharacterized protein</fullName>
    </submittedName>
</protein>
<accession>A0A560WDD7</accession>
<dbReference type="RefSeq" id="WP_170236188.1">
    <property type="nucleotide sequence ID" value="NZ_BAAAYT010000001.1"/>
</dbReference>
<reference evidence="3 4" key="1">
    <citation type="submission" date="2019-06" db="EMBL/GenBank/DDBJ databases">
        <title>Sequencing the genomes of 1000 actinobacteria strains.</title>
        <authorList>
            <person name="Klenk H.-P."/>
        </authorList>
    </citation>
    <scope>NUCLEOTIDE SEQUENCE [LARGE SCALE GENOMIC DNA]</scope>
    <source>
        <strain evidence="3 4">DSM 18935</strain>
    </source>
</reference>
<dbReference type="Proteomes" id="UP000315628">
    <property type="component" value="Unassembled WGS sequence"/>
</dbReference>
<evidence type="ECO:0000256" key="2">
    <source>
        <dbReference type="SAM" id="Phobius"/>
    </source>
</evidence>
<comment type="caution">
    <text evidence="3">The sequence shown here is derived from an EMBL/GenBank/DDBJ whole genome shotgun (WGS) entry which is preliminary data.</text>
</comment>
<evidence type="ECO:0000313" key="3">
    <source>
        <dbReference type="EMBL" id="TWD15667.1"/>
    </source>
</evidence>